<dbReference type="InterPro" id="IPR000014">
    <property type="entry name" value="PAS"/>
</dbReference>
<proteinExistence type="predicted"/>
<name>X1IAM7_9ZZZZ</name>
<dbReference type="InterPro" id="IPR001610">
    <property type="entry name" value="PAC"/>
</dbReference>
<sequence>MEITINKKIFLLNSFLNLYKIPIEANLYEFMDEDGKKLAETNFERRRQGIKEDHEFEFLHKSGRKIFATLRTSPIFDENGNFEGAMAFVTDVTEQKI</sequence>
<dbReference type="AlphaFoldDB" id="X1IAM7"/>
<reference evidence="2" key="1">
    <citation type="journal article" date="2014" name="Front. Microbiol.">
        <title>High frequency of phylogenetically diverse reductive dehalogenase-homologous genes in deep subseafloor sedimentary metagenomes.</title>
        <authorList>
            <person name="Kawai M."/>
            <person name="Futagami T."/>
            <person name="Toyoda A."/>
            <person name="Takaki Y."/>
            <person name="Nishi S."/>
            <person name="Hori S."/>
            <person name="Arai W."/>
            <person name="Tsubouchi T."/>
            <person name="Morono Y."/>
            <person name="Uchiyama I."/>
            <person name="Ito T."/>
            <person name="Fujiyama A."/>
            <person name="Inagaki F."/>
            <person name="Takami H."/>
        </authorList>
    </citation>
    <scope>NUCLEOTIDE SEQUENCE</scope>
    <source>
        <strain evidence="2">Expedition CK06-06</strain>
    </source>
</reference>
<dbReference type="EMBL" id="BARU01043194">
    <property type="protein sequence ID" value="GAH78757.1"/>
    <property type="molecule type" value="Genomic_DNA"/>
</dbReference>
<dbReference type="InterPro" id="IPR000700">
    <property type="entry name" value="PAS-assoc_C"/>
</dbReference>
<comment type="caution">
    <text evidence="2">The sequence shown here is derived from an EMBL/GenBank/DDBJ whole genome shotgun (WGS) entry which is preliminary data.</text>
</comment>
<protein>
    <recommendedName>
        <fullName evidence="1">PAC domain-containing protein</fullName>
    </recommendedName>
</protein>
<feature type="domain" description="PAC" evidence="1">
    <location>
        <begin position="52"/>
        <end position="97"/>
    </location>
</feature>
<dbReference type="SUPFAM" id="SSF55785">
    <property type="entry name" value="PYP-like sensor domain (PAS domain)"/>
    <property type="match status" value="1"/>
</dbReference>
<dbReference type="Gene3D" id="3.30.450.20">
    <property type="entry name" value="PAS domain"/>
    <property type="match status" value="1"/>
</dbReference>
<evidence type="ECO:0000313" key="2">
    <source>
        <dbReference type="EMBL" id="GAH78757.1"/>
    </source>
</evidence>
<dbReference type="Pfam" id="PF13426">
    <property type="entry name" value="PAS_9"/>
    <property type="match status" value="1"/>
</dbReference>
<gene>
    <name evidence="2" type="ORF">S03H2_66197</name>
</gene>
<organism evidence="2">
    <name type="scientific">marine sediment metagenome</name>
    <dbReference type="NCBI Taxonomy" id="412755"/>
    <lineage>
        <taxon>unclassified sequences</taxon>
        <taxon>metagenomes</taxon>
        <taxon>ecological metagenomes</taxon>
    </lineage>
</organism>
<dbReference type="NCBIfam" id="TIGR00229">
    <property type="entry name" value="sensory_box"/>
    <property type="match status" value="1"/>
</dbReference>
<feature type="non-terminal residue" evidence="2">
    <location>
        <position position="97"/>
    </location>
</feature>
<accession>X1IAM7</accession>
<dbReference type="InterPro" id="IPR035965">
    <property type="entry name" value="PAS-like_dom_sf"/>
</dbReference>
<dbReference type="SMART" id="SM00086">
    <property type="entry name" value="PAC"/>
    <property type="match status" value="1"/>
</dbReference>
<dbReference type="PROSITE" id="PS50113">
    <property type="entry name" value="PAC"/>
    <property type="match status" value="1"/>
</dbReference>
<evidence type="ECO:0000259" key="1">
    <source>
        <dbReference type="PROSITE" id="PS50113"/>
    </source>
</evidence>